<keyword evidence="4" id="KW-1185">Reference proteome</keyword>
<dbReference type="RefSeq" id="WP_154740886.1">
    <property type="nucleotide sequence ID" value="NZ_WMBQ01000003.1"/>
</dbReference>
<accession>A0A6I3KP89</accession>
<dbReference type="InterPro" id="IPR036869">
    <property type="entry name" value="J_dom_sf"/>
</dbReference>
<dbReference type="InterPro" id="IPR001623">
    <property type="entry name" value="DnaJ_domain"/>
</dbReference>
<sequence>MKLDSKYFDSIRVGSKRERAAPAREERHPRCQWKGCKGVGDHRAPRGRGQDGQYYLFCMEHVRQYNAEYNYFDGMNDAQVQDFQKDALTGHRPTWKVGVNAKAPGAAPAAEPSPAAASAAFRTLDPHAFFARRAKAAREQAPEGRRQLKPLEKKSFQTLNLPGEATKVEIKARFKELVKIYHPDTNGGDARSGDKLREIIQAYNYLKQAGHV</sequence>
<comment type="caution">
    <text evidence="3">The sequence shown here is derived from an EMBL/GenBank/DDBJ whole genome shotgun (WGS) entry which is preliminary data.</text>
</comment>
<dbReference type="Pfam" id="PF00226">
    <property type="entry name" value="DnaJ"/>
    <property type="match status" value="1"/>
</dbReference>
<dbReference type="PANTHER" id="PTHR44145">
    <property type="entry name" value="DNAJ HOMOLOG SUBFAMILY A MEMBER 3, MITOCHONDRIAL"/>
    <property type="match status" value="1"/>
</dbReference>
<evidence type="ECO:0000256" key="1">
    <source>
        <dbReference type="ARBA" id="ARBA00023186"/>
    </source>
</evidence>
<evidence type="ECO:0000313" key="3">
    <source>
        <dbReference type="EMBL" id="MTD96323.1"/>
    </source>
</evidence>
<dbReference type="SUPFAM" id="SSF46565">
    <property type="entry name" value="Chaperone J-domain"/>
    <property type="match status" value="1"/>
</dbReference>
<dbReference type="PROSITE" id="PS50076">
    <property type="entry name" value="DNAJ_2"/>
    <property type="match status" value="1"/>
</dbReference>
<evidence type="ECO:0000313" key="4">
    <source>
        <dbReference type="Proteomes" id="UP000440694"/>
    </source>
</evidence>
<reference evidence="3 4" key="1">
    <citation type="submission" date="2019-11" db="EMBL/GenBank/DDBJ databases">
        <title>Identification of a novel strain.</title>
        <authorList>
            <person name="Xu Q."/>
            <person name="Wang G."/>
        </authorList>
    </citation>
    <scope>NUCLEOTIDE SEQUENCE [LARGE SCALE GENOMIC DNA]</scope>
    <source>
        <strain evidence="4">xq</strain>
    </source>
</reference>
<dbReference type="EMBL" id="WMBQ01000003">
    <property type="protein sequence ID" value="MTD96323.1"/>
    <property type="molecule type" value="Genomic_DNA"/>
</dbReference>
<feature type="domain" description="J" evidence="2">
    <location>
        <begin position="154"/>
        <end position="211"/>
    </location>
</feature>
<name>A0A6I3KP89_9HYPH</name>
<gene>
    <name evidence="3" type="ORF">GIW81_18440</name>
</gene>
<dbReference type="InterPro" id="IPR051938">
    <property type="entry name" value="Apopto_cytoskel_mod"/>
</dbReference>
<keyword evidence="1" id="KW-0143">Chaperone</keyword>
<dbReference type="SMART" id="SM00271">
    <property type="entry name" value="DnaJ"/>
    <property type="match status" value="1"/>
</dbReference>
<dbReference type="Gene3D" id="1.10.287.110">
    <property type="entry name" value="DnaJ domain"/>
    <property type="match status" value="1"/>
</dbReference>
<dbReference type="Proteomes" id="UP000440694">
    <property type="component" value="Unassembled WGS sequence"/>
</dbReference>
<dbReference type="PRINTS" id="PR00625">
    <property type="entry name" value="JDOMAIN"/>
</dbReference>
<dbReference type="PANTHER" id="PTHR44145:SF3">
    <property type="entry name" value="DNAJ HOMOLOG SUBFAMILY A MEMBER 3, MITOCHONDRIAL"/>
    <property type="match status" value="1"/>
</dbReference>
<protein>
    <submittedName>
        <fullName evidence="3">DnaJ domain-containing protein</fullName>
    </submittedName>
</protein>
<dbReference type="CDD" id="cd06257">
    <property type="entry name" value="DnaJ"/>
    <property type="match status" value="1"/>
</dbReference>
<proteinExistence type="predicted"/>
<evidence type="ECO:0000259" key="2">
    <source>
        <dbReference type="PROSITE" id="PS50076"/>
    </source>
</evidence>
<dbReference type="AlphaFoldDB" id="A0A6I3KP89"/>
<organism evidence="3 4">
    <name type="scientific">Hyphomicrobium album</name>
    <dbReference type="NCBI Taxonomy" id="2665159"/>
    <lineage>
        <taxon>Bacteria</taxon>
        <taxon>Pseudomonadati</taxon>
        <taxon>Pseudomonadota</taxon>
        <taxon>Alphaproteobacteria</taxon>
        <taxon>Hyphomicrobiales</taxon>
        <taxon>Hyphomicrobiaceae</taxon>
        <taxon>Hyphomicrobium</taxon>
    </lineage>
</organism>